<name>A0AAE0EBM9_9ROSI</name>
<comment type="caution">
    <text evidence="1">The sequence shown here is derived from an EMBL/GenBank/DDBJ whole genome shotgun (WGS) entry which is preliminary data.</text>
</comment>
<organism evidence="1 2">
    <name type="scientific">Dipteronia sinensis</name>
    <dbReference type="NCBI Taxonomy" id="43782"/>
    <lineage>
        <taxon>Eukaryota</taxon>
        <taxon>Viridiplantae</taxon>
        <taxon>Streptophyta</taxon>
        <taxon>Embryophyta</taxon>
        <taxon>Tracheophyta</taxon>
        <taxon>Spermatophyta</taxon>
        <taxon>Magnoliopsida</taxon>
        <taxon>eudicotyledons</taxon>
        <taxon>Gunneridae</taxon>
        <taxon>Pentapetalae</taxon>
        <taxon>rosids</taxon>
        <taxon>malvids</taxon>
        <taxon>Sapindales</taxon>
        <taxon>Sapindaceae</taxon>
        <taxon>Hippocastanoideae</taxon>
        <taxon>Acereae</taxon>
        <taxon>Dipteronia</taxon>
    </lineage>
</organism>
<evidence type="ECO:0008006" key="3">
    <source>
        <dbReference type="Google" id="ProtNLM"/>
    </source>
</evidence>
<evidence type="ECO:0000313" key="2">
    <source>
        <dbReference type="Proteomes" id="UP001281410"/>
    </source>
</evidence>
<gene>
    <name evidence="1" type="ORF">Dsin_009331</name>
</gene>
<evidence type="ECO:0000313" key="1">
    <source>
        <dbReference type="EMBL" id="KAK3222306.1"/>
    </source>
</evidence>
<sequence>MGGSLEVVNDTLIVIIPKVKKVVSITEYQPITLCNVVYKILAKALTNCLRLVLREKQKVGALAMKLDMSKAYGQVEWSLLFSNATTTNCATIRRILEEYAAASGQVITFDKSAVCMSKSVRHVDGWGLANIISVKLVQCHERLIKTPTTLASRVIKDSYFPDVPFLEAGPCTNGSLIWKGLLWDSGILEAGSRWRVGSGSSIQIYGARWVSRHSSFKFFSLSSLPLSATVDMLKLPTEQWNAPLIKLGLYSVRSGYQVGKSMELIPSTSGPSGLVSWWKKGYPGLRIVRVSVPFMEGLRFSASENIMEILDVMITCLNPHILFASKKSNLVAHSLAKMALSNNEDMFWLESVPPCVEMLVLADASG</sequence>
<keyword evidence="2" id="KW-1185">Reference proteome</keyword>
<dbReference type="AlphaFoldDB" id="A0AAE0EBM9"/>
<reference evidence="1" key="1">
    <citation type="journal article" date="2023" name="Plant J.">
        <title>Genome sequences and population genomics provide insights into the demographic history, inbreeding, and mutation load of two 'living fossil' tree species of Dipteronia.</title>
        <authorList>
            <person name="Feng Y."/>
            <person name="Comes H.P."/>
            <person name="Chen J."/>
            <person name="Zhu S."/>
            <person name="Lu R."/>
            <person name="Zhang X."/>
            <person name="Li P."/>
            <person name="Qiu J."/>
            <person name="Olsen K.M."/>
            <person name="Qiu Y."/>
        </authorList>
    </citation>
    <scope>NUCLEOTIDE SEQUENCE</scope>
    <source>
        <strain evidence="1">NBL</strain>
    </source>
</reference>
<dbReference type="Proteomes" id="UP001281410">
    <property type="component" value="Unassembled WGS sequence"/>
</dbReference>
<proteinExistence type="predicted"/>
<protein>
    <recommendedName>
        <fullName evidence="3">Reverse transcriptase domain-containing protein</fullName>
    </recommendedName>
</protein>
<accession>A0AAE0EBM9</accession>
<dbReference type="EMBL" id="JANJYJ010000003">
    <property type="protein sequence ID" value="KAK3222306.1"/>
    <property type="molecule type" value="Genomic_DNA"/>
</dbReference>